<organism evidence="2 3">
    <name type="scientific">Clostridium beijerinckii</name>
    <name type="common">Clostridium MP</name>
    <dbReference type="NCBI Taxonomy" id="1520"/>
    <lineage>
        <taxon>Bacteria</taxon>
        <taxon>Bacillati</taxon>
        <taxon>Bacillota</taxon>
        <taxon>Clostridia</taxon>
        <taxon>Eubacteriales</taxon>
        <taxon>Clostridiaceae</taxon>
        <taxon>Clostridium</taxon>
    </lineage>
</organism>
<proteinExistence type="predicted"/>
<dbReference type="RefSeq" id="WP_241426037.1">
    <property type="nucleotide sequence ID" value="NZ_JABTDW010000001.1"/>
</dbReference>
<dbReference type="Proteomes" id="UP000822184">
    <property type="component" value="Unassembled WGS sequence"/>
</dbReference>
<protein>
    <submittedName>
        <fullName evidence="2">Uncharacterized protein</fullName>
    </submittedName>
</protein>
<name>A0AAE5H9L2_CLOBE</name>
<dbReference type="AlphaFoldDB" id="A0AAE5H9L2"/>
<feature type="compositionally biased region" description="Basic and acidic residues" evidence="1">
    <location>
        <begin position="326"/>
        <end position="340"/>
    </location>
</feature>
<evidence type="ECO:0000256" key="1">
    <source>
        <dbReference type="SAM" id="MobiDB-lite"/>
    </source>
</evidence>
<evidence type="ECO:0000313" key="2">
    <source>
        <dbReference type="EMBL" id="NSB16755.1"/>
    </source>
</evidence>
<dbReference type="EMBL" id="JABTDW010000001">
    <property type="protein sequence ID" value="NSB16755.1"/>
    <property type="molecule type" value="Genomic_DNA"/>
</dbReference>
<sequence length="759" mass="83197">MNVTKFYEKLNKLENNIYVIEEVVEVLNGVYESELQHDNVNLKTLNVYTGSKLTGNKIEVYFTSTPSLAPWKTIIKIYSNLSPIYISYETLGDQVEAGDINNLQDAVVETQENLNNEINRAIGAEKVLTDNLNTEISRAKSSENTLTNNLNFEITRAKGAESTLTNNLTNEVNRATAAENTLNNNLNSEVNRAKSSESTLMTNLNSEVTRATNTESTLTNNLNSEITRAKAAENTLTNTINTNKPNWDDKYTKNEVDNKISQVVSNMDWKESVATYADIATIYPTPDDGWTVNVKDTDITYRYSGSAWIPISANSIPLASSSVDGKMSKQDKIDHDDMNSKKHTHSNKGIIDIITQALIDNWNAAYTHISDTVKHITAAERTLWNSVSNKSDVGHTHISSNITDLVSTIRSCALTGLSTTTNSIISVSDTVLGALGKLQSQITANLITLTNHTSNTNNPHSTTASQIGLGNVTNDSQVKRNEMGVANGVATLDSSGINNQAPKPHTHDDRYYTESEANAKFATKDEISTAGYGDMLKSVYDTNNNGVVDRAEKLSTARKINGVNFDGSGDITIYDDTKLPVSGGTVTGRTLFNQGISIININGGAGIAGFMYFAQIKVNSSYQNQPIIFDIHQRERFGTIIIKFNSQNTSDPTLGYINKIGSINAYIYKSSTSTWDLYIQKSEGYDSIDIVGFSKGDYMNSTSVTWQSSTVTSLPSGYIEATIATIDIISTRANQDSDGKPINTTYVKKKCTWNDLKGV</sequence>
<reference evidence="2" key="1">
    <citation type="submission" date="2020-06" db="EMBL/GenBank/DDBJ databases">
        <title>Genomic insights into acetone-butanol-ethanol (ABE) fermentation by sequencing solventogenic clostridia strains.</title>
        <authorList>
            <person name="Brown S."/>
        </authorList>
    </citation>
    <scope>NUCLEOTIDE SEQUENCE</scope>
    <source>
        <strain evidence="2">DJ123</strain>
    </source>
</reference>
<accession>A0AAE5H9L2</accession>
<gene>
    <name evidence="2" type="ORF">BCD95_005014</name>
</gene>
<comment type="caution">
    <text evidence="2">The sequence shown here is derived from an EMBL/GenBank/DDBJ whole genome shotgun (WGS) entry which is preliminary data.</text>
</comment>
<feature type="region of interest" description="Disordered" evidence="1">
    <location>
        <begin position="320"/>
        <end position="344"/>
    </location>
</feature>
<evidence type="ECO:0000313" key="3">
    <source>
        <dbReference type="Proteomes" id="UP000822184"/>
    </source>
</evidence>